<comment type="caution">
    <text evidence="5">The sequence shown here is derived from an EMBL/GenBank/DDBJ whole genome shotgun (WGS) entry which is preliminary data.</text>
</comment>
<dbReference type="Gene3D" id="2.60.40.10">
    <property type="entry name" value="Immunoglobulins"/>
    <property type="match status" value="1"/>
</dbReference>
<accession>A0A7W8NQC9</accession>
<evidence type="ECO:0000256" key="2">
    <source>
        <dbReference type="SAM" id="MobiDB-lite"/>
    </source>
</evidence>
<protein>
    <recommendedName>
        <fullName evidence="4">HYR domain-containing protein</fullName>
    </recommendedName>
</protein>
<feature type="chain" id="PRO_5031147565" description="HYR domain-containing protein" evidence="3">
    <location>
        <begin position="21"/>
        <end position="1672"/>
    </location>
</feature>
<gene>
    <name evidence="5" type="ORF">HNQ07_000436</name>
</gene>
<evidence type="ECO:0000313" key="5">
    <source>
        <dbReference type="EMBL" id="MBB5374992.1"/>
    </source>
</evidence>
<feature type="region of interest" description="Disordered" evidence="2">
    <location>
        <begin position="1255"/>
        <end position="1275"/>
    </location>
</feature>
<dbReference type="InterPro" id="IPR003410">
    <property type="entry name" value="HYR_dom"/>
</dbReference>
<keyword evidence="3" id="KW-0732">Signal</keyword>
<sequence length="1672" mass="170303">MRLGRPLVPILAALALVACSQGGAPKADTATAGTATPVLKAQDIVTPDPSDGEIVTGGTISKYAGQTGTPNFILTAQTRAVEGGGQNGGDGCNATNGNKVHIALTVDSAYASFFSSLGSVDVQNCGVSTEIPYRLADPLPAGAVGQTIVVTAVGSGGSGTTPKYTSGTFSIKIVSNPAIDAAGPTITPTITTLSGAKNGVWYTGDVRITWDLQDASGIDSTKSVCPMVLVTDDTVGMSINCTAYDTKGNKTIYPTFTIQRDATAPSVVAAGQADPGADIDVGWVNSAQSATFTASDATSGLASNQGLTTPGNTFVLTVPKTVQSTSATDYKAATKEILDVAGNKTTRTLKALIDTGNPLLTVTLRDRQGNALSSQPWYGQDVTVDYTCSDALSGVVSCPADEPITASKSYPVQTISDRAGNTFTLAAFTVNIDKVAPTITYTTSPANVSGWVNSDVVVTFTCDALGGSPVSCPVARTISTQGVTTVSQIVTDAAGNEAHITPFDVRIDRTVPHAVLGVSPTLPGSGWYTTNVSFSASDTASDGYSPVTCSTSVASITADTAGTDVTATCTDAAGNTNTSAATTVKRDTIAPTITAAADRAPNGNDWYNANVTVTFTCSDGTSGLAGACPTAQSFTTDGNHAASATVRDQAGNETTSNTVNVHLDKTAPVISGSNIDDTTWRKTDLSASFTASDPLSGLNLSTDATFTLTASAESPLNGSTSVSKTVTDRAGNSVTRTLSAKIDKTAPVAKLNATGTLGKNSWYISDIAFNTAGSSDALSGLADCTVPATVTTDIDSTSYSTTCTDIAGNKATDSMSVKRDTTRPTLTVTPDHSANTNGWYNADVTATFTCADTRSGVAVCPSPVTVSTEKEGNVVSGTSEDEAGNLSLPARLSINLDKTAPVVSISASGPKKVSGSEWFTGDVTFTTSGSDALSGLDGACDKVNTADRTTDTNGLTASIECTDQAGNINKAEISIKRDATAPTIALVGPDHSISAWINTDLSQDYSATDTGSGIAPADEAFKLTVSTESKIVSGSVVPTTATKTVTDIAGNSATQTFSAKIDKTAPIISGSDVTNDVWRNTPLSVNFTASDALSGLNPSTDDKFILAASSETSSAGEFTTVSKTVVDQAGNTATRTLSAKIDLTKPTATVAATTDPNRFGWYNTDVDFETTGTDGLSGIASCTTPDTLTSDSDSHVASGTCTDHAGNVSVTASSAPVKRDTVAPTMTLTAPTAGLRNGWYRNDVTFTLAKTDDRSGVNDVSCTGPAPITGEGTGLTTSASCQDKAGNTGTVTSASVQIDHTAPTATLTPSPAAPNGLNGWYKTGPITFTTSGSDVTPSGVNGVSGNVTCTAVNAVTADSAGTPVNTTCTDAAGNSASSAPLTVKLDTTAPAATIKPTPVTPDGSNGWYRSAVNFATSGTDAMSGGVTCTPIATITTSTANSTVNTTCTDVAGNQSSASSGPYRVDLVNPVLSQPDNISVFATGGGQATATFSIPAATDDMTAPPAVTCDRTSGLTVTVGFPITVTCTAIDAAGRTDQKVFTITARYNFTGFFQPIDMSELNADGTVKSLVYNTVKSGSAVPVKFKLGGYQNMNIFAAGFPMATNIPCNATAPVDDVEELSTATNSGLTWDATAQQYVYVWKTNTTAQKAGSCYQLTVKFIDGTSRTAFFKVK</sequence>
<dbReference type="RefSeq" id="WP_184109244.1">
    <property type="nucleotide sequence ID" value="NZ_BNAJ01000001.1"/>
</dbReference>
<keyword evidence="1" id="KW-0677">Repeat</keyword>
<evidence type="ECO:0000256" key="3">
    <source>
        <dbReference type="SAM" id="SignalP"/>
    </source>
</evidence>
<dbReference type="InterPro" id="IPR013783">
    <property type="entry name" value="Ig-like_fold"/>
</dbReference>
<dbReference type="EMBL" id="JACHFK010000001">
    <property type="protein sequence ID" value="MBB5374992.1"/>
    <property type="molecule type" value="Genomic_DNA"/>
</dbReference>
<dbReference type="PROSITE" id="PS50825">
    <property type="entry name" value="HYR"/>
    <property type="match status" value="1"/>
</dbReference>
<name>A0A7W8NQC9_9DEIO</name>
<reference evidence="5 6" key="1">
    <citation type="submission" date="2020-08" db="EMBL/GenBank/DDBJ databases">
        <title>Genomic Encyclopedia of Type Strains, Phase IV (KMG-IV): sequencing the most valuable type-strain genomes for metagenomic binning, comparative biology and taxonomic classification.</title>
        <authorList>
            <person name="Goeker M."/>
        </authorList>
    </citation>
    <scope>NUCLEOTIDE SEQUENCE [LARGE SCALE GENOMIC DNA]</scope>
    <source>
        <strain evidence="5 6">DSM 27521</strain>
    </source>
</reference>
<dbReference type="PROSITE" id="PS51257">
    <property type="entry name" value="PROKAR_LIPOPROTEIN"/>
    <property type="match status" value="1"/>
</dbReference>
<organism evidence="5 6">
    <name type="scientific">Deinococcus metalli</name>
    <dbReference type="NCBI Taxonomy" id="1141878"/>
    <lineage>
        <taxon>Bacteria</taxon>
        <taxon>Thermotogati</taxon>
        <taxon>Deinococcota</taxon>
        <taxon>Deinococci</taxon>
        <taxon>Deinococcales</taxon>
        <taxon>Deinococcaceae</taxon>
        <taxon>Deinococcus</taxon>
    </lineage>
</organism>
<evidence type="ECO:0000256" key="1">
    <source>
        <dbReference type="ARBA" id="ARBA00022737"/>
    </source>
</evidence>
<evidence type="ECO:0000313" key="6">
    <source>
        <dbReference type="Proteomes" id="UP000539473"/>
    </source>
</evidence>
<proteinExistence type="predicted"/>
<feature type="signal peptide" evidence="3">
    <location>
        <begin position="1"/>
        <end position="20"/>
    </location>
</feature>
<feature type="domain" description="HYR" evidence="4">
    <location>
        <begin position="1464"/>
        <end position="1546"/>
    </location>
</feature>
<evidence type="ECO:0000259" key="4">
    <source>
        <dbReference type="PROSITE" id="PS50825"/>
    </source>
</evidence>
<dbReference type="NCBIfam" id="NF038114">
    <property type="entry name" value="rightmost"/>
    <property type="match status" value="1"/>
</dbReference>
<dbReference type="Proteomes" id="UP000539473">
    <property type="component" value="Unassembled WGS sequence"/>
</dbReference>